<evidence type="ECO:0000313" key="3">
    <source>
        <dbReference type="Proteomes" id="UP000447873"/>
    </source>
</evidence>
<comment type="caution">
    <text evidence="2">The sequence shown here is derived from an EMBL/GenBank/DDBJ whole genome shotgun (WGS) entry which is preliminary data.</text>
</comment>
<dbReference type="Proteomes" id="UP000447873">
    <property type="component" value="Unassembled WGS sequence"/>
</dbReference>
<gene>
    <name evidence="2" type="ORF">EG328_001120</name>
</gene>
<protein>
    <recommendedName>
        <fullName evidence="1">MJ1316 RNA cyclic group end recognition domain-containing protein</fullName>
    </recommendedName>
</protein>
<dbReference type="Pfam" id="PF04457">
    <property type="entry name" value="MJ1316"/>
    <property type="match status" value="1"/>
</dbReference>
<dbReference type="AlphaFoldDB" id="A0A8H3UYP4"/>
<dbReference type="InterPro" id="IPR040459">
    <property type="entry name" value="MJ1316"/>
</dbReference>
<accession>A0A8H3UYP4</accession>
<name>A0A8H3UYP4_VENIN</name>
<dbReference type="EMBL" id="WNWS01000125">
    <property type="protein sequence ID" value="KAE9978991.1"/>
    <property type="molecule type" value="Genomic_DNA"/>
</dbReference>
<proteinExistence type="predicted"/>
<evidence type="ECO:0000259" key="1">
    <source>
        <dbReference type="Pfam" id="PF04457"/>
    </source>
</evidence>
<organism evidence="2 3">
    <name type="scientific">Venturia inaequalis</name>
    <name type="common">Apple scab fungus</name>
    <dbReference type="NCBI Taxonomy" id="5025"/>
    <lineage>
        <taxon>Eukaryota</taxon>
        <taxon>Fungi</taxon>
        <taxon>Dikarya</taxon>
        <taxon>Ascomycota</taxon>
        <taxon>Pezizomycotina</taxon>
        <taxon>Dothideomycetes</taxon>
        <taxon>Pleosporomycetidae</taxon>
        <taxon>Venturiales</taxon>
        <taxon>Venturiaceae</taxon>
        <taxon>Venturia</taxon>
    </lineage>
</organism>
<reference evidence="2 3" key="1">
    <citation type="submission" date="2018-12" db="EMBL/GenBank/DDBJ databases">
        <title>Venturia inaequalis Genome Resource.</title>
        <authorList>
            <person name="Lichtner F.J."/>
        </authorList>
    </citation>
    <scope>NUCLEOTIDE SEQUENCE [LARGE SCALE GENOMIC DNA]</scope>
    <source>
        <strain evidence="2 3">120213</strain>
    </source>
</reference>
<sequence>MAPRASMTPETIQAGAAFLSAFPRFLRTDITCKHVDEDAPHELVQLVQQSLIALSKTLASTHDSLEVTNWPGLWVVSPADALTSRETHQDRGCFLLGLNHSIPSHGDGLQVIVKEWLREFRKQPLFKDYYPAPQLEVRLVKLADLGHLTLDQCMWPEALIEAKPQLFTSSLPDGEESFAFIADAQPVASDHTVSTTPRRLTPASAILNRLKWDDGFESKEYAVVYEDRHDGLMEISVDS</sequence>
<feature type="domain" description="MJ1316 RNA cyclic group end recognition" evidence="1">
    <location>
        <begin position="201"/>
        <end position="238"/>
    </location>
</feature>
<evidence type="ECO:0000313" key="2">
    <source>
        <dbReference type="EMBL" id="KAE9978991.1"/>
    </source>
</evidence>